<evidence type="ECO:0000259" key="6">
    <source>
        <dbReference type="Pfam" id="PF00081"/>
    </source>
</evidence>
<sequence>MPSSASLNPVSPGIAFAGKHQVEPLPFRASALEGLSEKMMVSHHDNNYAGAVKNLNRVEEELSRVTKETPAFVVGGLKQSELTFRNSATLHELYFANLGGGGRPSGSIEKVLGEAYGSFGRWEELFRTTGASLGGGSGWVVTTWDLHRDAPYTFWSGNHTQAFSASATLLVMDMYEHAYQMDYGAAAAKYIDAFFANIHWDEVNRRLERARRAAAALRA</sequence>
<protein>
    <recommendedName>
        <fullName evidence="2 5">Superoxide dismutase</fullName>
        <ecNumber evidence="2 5">1.15.1.1</ecNumber>
    </recommendedName>
</protein>
<dbReference type="PANTHER" id="PTHR11404">
    <property type="entry name" value="SUPEROXIDE DISMUTASE 2"/>
    <property type="match status" value="1"/>
</dbReference>
<comment type="similarity">
    <text evidence="1 5">Belongs to the iron/manganese superoxide dismutase family.</text>
</comment>
<feature type="domain" description="Manganese/iron superoxide dismutase N-terminal" evidence="6">
    <location>
        <begin position="19"/>
        <end position="98"/>
    </location>
</feature>
<dbReference type="EMBL" id="CP089984">
    <property type="protein sequence ID" value="WXB18231.1"/>
    <property type="molecule type" value="Genomic_DNA"/>
</dbReference>
<evidence type="ECO:0000256" key="3">
    <source>
        <dbReference type="ARBA" id="ARBA00022723"/>
    </source>
</evidence>
<comment type="catalytic activity">
    <reaction evidence="5">
        <text>2 superoxide + 2 H(+) = H2O2 + O2</text>
        <dbReference type="Rhea" id="RHEA:20696"/>
        <dbReference type="ChEBI" id="CHEBI:15378"/>
        <dbReference type="ChEBI" id="CHEBI:15379"/>
        <dbReference type="ChEBI" id="CHEBI:16240"/>
        <dbReference type="ChEBI" id="CHEBI:18421"/>
        <dbReference type="EC" id="1.15.1.1"/>
    </reaction>
</comment>
<dbReference type="InterPro" id="IPR050265">
    <property type="entry name" value="Fe/Mn_Superoxide_Dismutase"/>
</dbReference>
<evidence type="ECO:0000259" key="7">
    <source>
        <dbReference type="Pfam" id="PF02777"/>
    </source>
</evidence>
<dbReference type="SUPFAM" id="SSF46609">
    <property type="entry name" value="Fe,Mn superoxide dismutase (SOD), N-terminal domain"/>
    <property type="match status" value="1"/>
</dbReference>
<evidence type="ECO:0000256" key="2">
    <source>
        <dbReference type="ARBA" id="ARBA00012682"/>
    </source>
</evidence>
<keyword evidence="3 5" id="KW-0479">Metal-binding</keyword>
<dbReference type="Proteomes" id="UP001370348">
    <property type="component" value="Chromosome"/>
</dbReference>
<dbReference type="Pfam" id="PF00081">
    <property type="entry name" value="Sod_Fe_N"/>
    <property type="match status" value="1"/>
</dbReference>
<evidence type="ECO:0000313" key="9">
    <source>
        <dbReference type="Proteomes" id="UP001370348"/>
    </source>
</evidence>
<dbReference type="InterPro" id="IPR036314">
    <property type="entry name" value="SOD_C_sf"/>
</dbReference>
<reference evidence="8 9" key="1">
    <citation type="submission" date="2021-12" db="EMBL/GenBank/DDBJ databases">
        <title>Discovery of the Pendulisporaceae a myxobacterial family with distinct sporulation behavior and unique specialized metabolism.</title>
        <authorList>
            <person name="Garcia R."/>
            <person name="Popoff A."/>
            <person name="Bader C.D."/>
            <person name="Loehr J."/>
            <person name="Walesch S."/>
            <person name="Walt C."/>
            <person name="Boldt J."/>
            <person name="Bunk B."/>
            <person name="Haeckl F.J.F.P.J."/>
            <person name="Gunesch A.P."/>
            <person name="Birkelbach J."/>
            <person name="Nuebel U."/>
            <person name="Pietschmann T."/>
            <person name="Bach T."/>
            <person name="Mueller R."/>
        </authorList>
    </citation>
    <scope>NUCLEOTIDE SEQUENCE [LARGE SCALE GENOMIC DNA]</scope>
    <source>
        <strain evidence="8 9">MSr11954</strain>
    </source>
</reference>
<dbReference type="PIRSF" id="PIRSF000349">
    <property type="entry name" value="SODismutase"/>
    <property type="match status" value="1"/>
</dbReference>
<organism evidence="8 9">
    <name type="scientific">Pendulispora albinea</name>
    <dbReference type="NCBI Taxonomy" id="2741071"/>
    <lineage>
        <taxon>Bacteria</taxon>
        <taxon>Pseudomonadati</taxon>
        <taxon>Myxococcota</taxon>
        <taxon>Myxococcia</taxon>
        <taxon>Myxococcales</taxon>
        <taxon>Sorangiineae</taxon>
        <taxon>Pendulisporaceae</taxon>
        <taxon>Pendulispora</taxon>
    </lineage>
</organism>
<accession>A0ABZ2M6V7</accession>
<comment type="function">
    <text evidence="5">Destroys radicals which are normally produced within the cells and which are toxic to biological systems.</text>
</comment>
<keyword evidence="4 5" id="KW-0560">Oxidoreductase</keyword>
<dbReference type="InterPro" id="IPR019832">
    <property type="entry name" value="Mn/Fe_SOD_C"/>
</dbReference>
<evidence type="ECO:0000313" key="8">
    <source>
        <dbReference type="EMBL" id="WXB18231.1"/>
    </source>
</evidence>
<dbReference type="InterPro" id="IPR019831">
    <property type="entry name" value="Mn/Fe_SOD_N"/>
</dbReference>
<evidence type="ECO:0000256" key="1">
    <source>
        <dbReference type="ARBA" id="ARBA00008714"/>
    </source>
</evidence>
<dbReference type="RefSeq" id="WP_394827873.1">
    <property type="nucleotide sequence ID" value="NZ_CP089984.1"/>
</dbReference>
<dbReference type="SUPFAM" id="SSF54719">
    <property type="entry name" value="Fe,Mn superoxide dismutase (SOD), C-terminal domain"/>
    <property type="match status" value="1"/>
</dbReference>
<dbReference type="PANTHER" id="PTHR11404:SF6">
    <property type="entry name" value="SUPEROXIDE DISMUTASE [MN], MITOCHONDRIAL"/>
    <property type="match status" value="1"/>
</dbReference>
<dbReference type="Pfam" id="PF02777">
    <property type="entry name" value="Sod_Fe_C"/>
    <property type="match status" value="1"/>
</dbReference>
<gene>
    <name evidence="8" type="ORF">LZC94_13325</name>
</gene>
<dbReference type="InterPro" id="IPR001189">
    <property type="entry name" value="Mn/Fe_SOD"/>
</dbReference>
<evidence type="ECO:0000256" key="4">
    <source>
        <dbReference type="ARBA" id="ARBA00023002"/>
    </source>
</evidence>
<dbReference type="InterPro" id="IPR036324">
    <property type="entry name" value="Mn/Fe_SOD_N_sf"/>
</dbReference>
<keyword evidence="9" id="KW-1185">Reference proteome</keyword>
<name>A0ABZ2M6V7_9BACT</name>
<evidence type="ECO:0000256" key="5">
    <source>
        <dbReference type="RuleBase" id="RU000414"/>
    </source>
</evidence>
<proteinExistence type="inferred from homology"/>
<dbReference type="EC" id="1.15.1.1" evidence="2 5"/>
<feature type="domain" description="Manganese/iron superoxide dismutase C-terminal" evidence="7">
    <location>
        <begin position="104"/>
        <end position="206"/>
    </location>
</feature>
<dbReference type="Gene3D" id="3.55.40.20">
    <property type="entry name" value="Iron/manganese superoxide dismutase, C-terminal domain"/>
    <property type="match status" value="1"/>
</dbReference>